<dbReference type="OrthoDB" id="2564904at2759"/>
<dbReference type="Proteomes" id="UP000287166">
    <property type="component" value="Unassembled WGS sequence"/>
</dbReference>
<evidence type="ECO:0000256" key="2">
    <source>
        <dbReference type="SAM" id="SignalP"/>
    </source>
</evidence>
<gene>
    <name evidence="3" type="ORF">SCP_1203430</name>
</gene>
<evidence type="ECO:0000313" key="3">
    <source>
        <dbReference type="EMBL" id="GBE88113.1"/>
    </source>
</evidence>
<keyword evidence="4" id="KW-1185">Reference proteome</keyword>
<protein>
    <recommendedName>
        <fullName evidence="5">Macrofage activating glycoprotein</fullName>
    </recommendedName>
</protein>
<dbReference type="GeneID" id="38785030"/>
<evidence type="ECO:0008006" key="5">
    <source>
        <dbReference type="Google" id="ProtNLM"/>
    </source>
</evidence>
<reference evidence="3 4" key="1">
    <citation type="journal article" date="2018" name="Sci. Rep.">
        <title>Genome sequence of the cauliflower mushroom Sparassis crispa (Hanabiratake) and its association with beneficial usage.</title>
        <authorList>
            <person name="Kiyama R."/>
            <person name="Furutani Y."/>
            <person name="Kawaguchi K."/>
            <person name="Nakanishi T."/>
        </authorList>
    </citation>
    <scope>NUCLEOTIDE SEQUENCE [LARGE SCALE GENOMIC DNA]</scope>
</reference>
<proteinExistence type="predicted"/>
<comment type="caution">
    <text evidence="3">The sequence shown here is derived from an EMBL/GenBank/DDBJ whole genome shotgun (WGS) entry which is preliminary data.</text>
</comment>
<dbReference type="STRING" id="139825.A0A401H141"/>
<evidence type="ECO:0000313" key="4">
    <source>
        <dbReference type="Proteomes" id="UP000287166"/>
    </source>
</evidence>
<dbReference type="AlphaFoldDB" id="A0A401H141"/>
<feature type="signal peptide" evidence="2">
    <location>
        <begin position="1"/>
        <end position="21"/>
    </location>
</feature>
<sequence>MSPVALSTLLTVAAAASGAVAQYTSFTSIPLVNKQYAYPTGIPYQVEPTGDIRGNQVGYNVCNSTTQNQESMCQTLMVNSIDNFCLWSSPKPGETIADTEAEEVAWCTNKGYGTRMVPEGTLHGVSVFNTPDYTMFIAYLDQSQINLLANDSGGELDPHGADLLGNPMGALVYSNAFPRGNTNNDSYTQVVEWVQFIGNGEMCIKICNPTTATADNVGLCNNIYDEIGIDYNCPNPAKNGTFVVCDADSMNPVGVYTSNGQTLTYTQPASGVVTSMPYTPTVPATSNCKTYQSTDLYTQLVAATPTGSGSSTGTASGHSATGTASGSKASGTAGASSSAGASSANGANALHISAVASIAGVLFAGYFLS</sequence>
<organism evidence="3 4">
    <name type="scientific">Sparassis crispa</name>
    <dbReference type="NCBI Taxonomy" id="139825"/>
    <lineage>
        <taxon>Eukaryota</taxon>
        <taxon>Fungi</taxon>
        <taxon>Dikarya</taxon>
        <taxon>Basidiomycota</taxon>
        <taxon>Agaricomycotina</taxon>
        <taxon>Agaricomycetes</taxon>
        <taxon>Polyporales</taxon>
        <taxon>Sparassidaceae</taxon>
        <taxon>Sparassis</taxon>
    </lineage>
</organism>
<name>A0A401H141_9APHY</name>
<keyword evidence="2" id="KW-0732">Signal</keyword>
<feature type="region of interest" description="Disordered" evidence="1">
    <location>
        <begin position="308"/>
        <end position="337"/>
    </location>
</feature>
<dbReference type="EMBL" id="BFAD01000012">
    <property type="protein sequence ID" value="GBE88113.1"/>
    <property type="molecule type" value="Genomic_DNA"/>
</dbReference>
<accession>A0A401H141</accession>
<feature type="chain" id="PRO_5019075555" description="Macrofage activating glycoprotein" evidence="2">
    <location>
        <begin position="22"/>
        <end position="369"/>
    </location>
</feature>
<dbReference type="RefSeq" id="XP_027619026.1">
    <property type="nucleotide sequence ID" value="XM_027763225.1"/>
</dbReference>
<evidence type="ECO:0000256" key="1">
    <source>
        <dbReference type="SAM" id="MobiDB-lite"/>
    </source>
</evidence>
<dbReference type="InParanoid" id="A0A401H141"/>